<keyword evidence="1" id="KW-0808">Transferase</keyword>
<evidence type="ECO:0000313" key="3">
    <source>
        <dbReference type="EMBL" id="CAF1183107.1"/>
    </source>
</evidence>
<dbReference type="EMBL" id="CAJOAZ010009456">
    <property type="protein sequence ID" value="CAF4204149.1"/>
    <property type="molecule type" value="Genomic_DNA"/>
</dbReference>
<evidence type="ECO:0000256" key="1">
    <source>
        <dbReference type="ARBA" id="ARBA00022679"/>
    </source>
</evidence>
<accession>A0A814UWE1</accession>
<dbReference type="EMBL" id="CAJNOG010000337">
    <property type="protein sequence ID" value="CAF1183107.1"/>
    <property type="molecule type" value="Genomic_DNA"/>
</dbReference>
<gene>
    <name evidence="3" type="ORF">JYZ213_LOCUS25899</name>
    <name evidence="4" type="ORF">OXD698_LOCUS40994</name>
</gene>
<protein>
    <submittedName>
        <fullName evidence="3">Uncharacterized protein</fullName>
    </submittedName>
</protein>
<sequence length="97" mass="11186">MSTHESSDKITSSYIDEPPINVNVETFFANYTSIPALMLRDHLTAVRERAWKNFNFPCLGRWSFLEFAIQQSPIYEEILEKCKNEDATVIDFGCCLS</sequence>
<evidence type="ECO:0000313" key="4">
    <source>
        <dbReference type="EMBL" id="CAF4204149.1"/>
    </source>
</evidence>
<dbReference type="Proteomes" id="UP000663845">
    <property type="component" value="Unassembled WGS sequence"/>
</dbReference>
<evidence type="ECO:0000256" key="2">
    <source>
        <dbReference type="ARBA" id="ARBA00022691"/>
    </source>
</evidence>
<dbReference type="AlphaFoldDB" id="A0A814UWE1"/>
<dbReference type="InterPro" id="IPR051654">
    <property type="entry name" value="Meroterpenoid_MTases"/>
</dbReference>
<dbReference type="PANTHER" id="PTHR35897:SF1">
    <property type="entry name" value="METHYLTRANSFERASE AUSD"/>
    <property type="match status" value="1"/>
</dbReference>
<proteinExistence type="predicted"/>
<evidence type="ECO:0000313" key="5">
    <source>
        <dbReference type="Proteomes" id="UP000663845"/>
    </source>
</evidence>
<dbReference type="PANTHER" id="PTHR35897">
    <property type="entry name" value="METHYLTRANSFERASE AUSD"/>
    <property type="match status" value="1"/>
</dbReference>
<comment type="caution">
    <text evidence="3">The sequence shown here is derived from an EMBL/GenBank/DDBJ whole genome shotgun (WGS) entry which is preliminary data.</text>
</comment>
<dbReference type="GO" id="GO:0016740">
    <property type="term" value="F:transferase activity"/>
    <property type="evidence" value="ECO:0007669"/>
    <property type="project" value="UniProtKB-KW"/>
</dbReference>
<name>A0A814UWE1_9BILA</name>
<dbReference type="Proteomes" id="UP000663844">
    <property type="component" value="Unassembled WGS sequence"/>
</dbReference>
<keyword evidence="2" id="KW-0949">S-adenosyl-L-methionine</keyword>
<organism evidence="3 5">
    <name type="scientific">Adineta steineri</name>
    <dbReference type="NCBI Taxonomy" id="433720"/>
    <lineage>
        <taxon>Eukaryota</taxon>
        <taxon>Metazoa</taxon>
        <taxon>Spiralia</taxon>
        <taxon>Gnathifera</taxon>
        <taxon>Rotifera</taxon>
        <taxon>Eurotatoria</taxon>
        <taxon>Bdelloidea</taxon>
        <taxon>Adinetida</taxon>
        <taxon>Adinetidae</taxon>
        <taxon>Adineta</taxon>
    </lineage>
</organism>
<reference evidence="3" key="1">
    <citation type="submission" date="2021-02" db="EMBL/GenBank/DDBJ databases">
        <authorList>
            <person name="Nowell W R."/>
        </authorList>
    </citation>
    <scope>NUCLEOTIDE SEQUENCE</scope>
</reference>